<dbReference type="Pfam" id="PF00201">
    <property type="entry name" value="UDPGT"/>
    <property type="match status" value="1"/>
</dbReference>
<evidence type="ECO:0000313" key="6">
    <source>
        <dbReference type="Proteomes" id="UP000236161"/>
    </source>
</evidence>
<name>A0A2I0A296_9ASPA</name>
<protein>
    <recommendedName>
        <fullName evidence="4">Glycosyltransferase</fullName>
        <ecNumber evidence="4">2.4.1.-</ecNumber>
    </recommendedName>
</protein>
<sequence length="463" mass="50888">MDRRHHFLLVSLSGQGQINPTRQLARRLARLAGARVTLANPLFSHRRLFPTSAAVAGQPDDSTEEEPLNPDGTGIISYAPYSDGYDEGFNPLAGDGYRYMSDLKSFGSRTIAALVRAFAAGGRPVTCLLYNIILVWVTDVAHDHGIPAVLHWIQSASVFSIYYHYFNDHRSFNLAACAANPNSSNTIELPGLPPLRPDKDLPSILAKPSPYRSTVKDIFTELDKSEKSRLLVNSFYDLDAQAIKEISRLWEIIFVGPMMENNFISPATGMGGGDYMDWLQKQQERSVVYVAFGSLTVLTARQTEEVARGLKKSGRPYLWVMRQEGRAEEAEDGNGMVVEWCSQVGVLGHRAVGCFVTHCGWNSMLEAVGSGVPMVMMPQWMDQTTNAALAEAVWGVGVRAEAAGDGGLVEAEEIQRCVETVMGDGERGREVRRRAAVWKEKAGEAAARDGPAERNLKGFLDGF</sequence>
<dbReference type="Gene3D" id="3.40.50.2000">
    <property type="entry name" value="Glycogen Phosphorylase B"/>
    <property type="match status" value="2"/>
</dbReference>
<dbReference type="PROSITE" id="PS00375">
    <property type="entry name" value="UDPGT"/>
    <property type="match status" value="1"/>
</dbReference>
<evidence type="ECO:0000256" key="1">
    <source>
        <dbReference type="ARBA" id="ARBA00009995"/>
    </source>
</evidence>
<dbReference type="InterPro" id="IPR002213">
    <property type="entry name" value="UDP_glucos_trans"/>
</dbReference>
<dbReference type="GO" id="GO:0080044">
    <property type="term" value="F:quercetin 7-O-glucosyltransferase activity"/>
    <property type="evidence" value="ECO:0007669"/>
    <property type="project" value="TreeGrafter"/>
</dbReference>
<evidence type="ECO:0000313" key="5">
    <source>
        <dbReference type="EMBL" id="PKA49670.1"/>
    </source>
</evidence>
<evidence type="ECO:0000256" key="2">
    <source>
        <dbReference type="ARBA" id="ARBA00022679"/>
    </source>
</evidence>
<keyword evidence="2 3" id="KW-0808">Transferase</keyword>
<comment type="similarity">
    <text evidence="1 3">Belongs to the UDP-glycosyltransferase family.</text>
</comment>
<organism evidence="5 6">
    <name type="scientific">Apostasia shenzhenica</name>
    <dbReference type="NCBI Taxonomy" id="1088818"/>
    <lineage>
        <taxon>Eukaryota</taxon>
        <taxon>Viridiplantae</taxon>
        <taxon>Streptophyta</taxon>
        <taxon>Embryophyta</taxon>
        <taxon>Tracheophyta</taxon>
        <taxon>Spermatophyta</taxon>
        <taxon>Magnoliopsida</taxon>
        <taxon>Liliopsida</taxon>
        <taxon>Asparagales</taxon>
        <taxon>Orchidaceae</taxon>
        <taxon>Apostasioideae</taxon>
        <taxon>Apostasia</taxon>
    </lineage>
</organism>
<reference evidence="5 6" key="1">
    <citation type="journal article" date="2017" name="Nature">
        <title>The Apostasia genome and the evolution of orchids.</title>
        <authorList>
            <person name="Zhang G.Q."/>
            <person name="Liu K.W."/>
            <person name="Li Z."/>
            <person name="Lohaus R."/>
            <person name="Hsiao Y.Y."/>
            <person name="Niu S.C."/>
            <person name="Wang J.Y."/>
            <person name="Lin Y.C."/>
            <person name="Xu Q."/>
            <person name="Chen L.J."/>
            <person name="Yoshida K."/>
            <person name="Fujiwara S."/>
            <person name="Wang Z.W."/>
            <person name="Zhang Y.Q."/>
            <person name="Mitsuda N."/>
            <person name="Wang M."/>
            <person name="Liu G.H."/>
            <person name="Pecoraro L."/>
            <person name="Huang H.X."/>
            <person name="Xiao X.J."/>
            <person name="Lin M."/>
            <person name="Wu X.Y."/>
            <person name="Wu W.L."/>
            <person name="Chen Y.Y."/>
            <person name="Chang S.B."/>
            <person name="Sakamoto S."/>
            <person name="Ohme-Takagi M."/>
            <person name="Yagi M."/>
            <person name="Zeng S.J."/>
            <person name="Shen C.Y."/>
            <person name="Yeh C.M."/>
            <person name="Luo Y.B."/>
            <person name="Tsai W.C."/>
            <person name="Van de Peer Y."/>
            <person name="Liu Z.J."/>
        </authorList>
    </citation>
    <scope>NUCLEOTIDE SEQUENCE [LARGE SCALE GENOMIC DNA]</scope>
    <source>
        <strain evidence="6">cv. Shenzhen</strain>
        <tissue evidence="5">Stem</tissue>
    </source>
</reference>
<dbReference type="AlphaFoldDB" id="A0A2I0A296"/>
<gene>
    <name evidence="5" type="primary">5GT</name>
    <name evidence="5" type="ORF">AXF42_Ash004211</name>
</gene>
<keyword evidence="6" id="KW-1185">Reference proteome</keyword>
<evidence type="ECO:0000256" key="4">
    <source>
        <dbReference type="RuleBase" id="RU362057"/>
    </source>
</evidence>
<proteinExistence type="inferred from homology"/>
<dbReference type="PANTHER" id="PTHR11926">
    <property type="entry name" value="GLUCOSYL/GLUCURONOSYL TRANSFERASES"/>
    <property type="match status" value="1"/>
</dbReference>
<keyword evidence="3 5" id="KW-0328">Glycosyltransferase</keyword>
<accession>A0A2I0A296</accession>
<dbReference type="EC" id="2.4.1.-" evidence="4"/>
<dbReference type="GO" id="GO:0080043">
    <property type="term" value="F:quercetin 3-O-glucosyltransferase activity"/>
    <property type="evidence" value="ECO:0007669"/>
    <property type="project" value="TreeGrafter"/>
</dbReference>
<dbReference type="EMBL" id="KZ452037">
    <property type="protein sequence ID" value="PKA49670.1"/>
    <property type="molecule type" value="Genomic_DNA"/>
</dbReference>
<dbReference type="InterPro" id="IPR035595">
    <property type="entry name" value="UDP_glycos_trans_CS"/>
</dbReference>
<dbReference type="Proteomes" id="UP000236161">
    <property type="component" value="Unassembled WGS sequence"/>
</dbReference>
<evidence type="ECO:0000256" key="3">
    <source>
        <dbReference type="RuleBase" id="RU003718"/>
    </source>
</evidence>
<dbReference type="OrthoDB" id="5835829at2759"/>
<dbReference type="CDD" id="cd03784">
    <property type="entry name" value="GT1_Gtf-like"/>
    <property type="match status" value="1"/>
</dbReference>
<dbReference type="PANTHER" id="PTHR11926:SF1534">
    <property type="entry name" value="GLYCOSYLTRANSFERASE"/>
    <property type="match status" value="1"/>
</dbReference>
<dbReference type="FunFam" id="3.40.50.2000:FF:000019">
    <property type="entry name" value="Glycosyltransferase"/>
    <property type="match status" value="1"/>
</dbReference>
<dbReference type="SUPFAM" id="SSF53756">
    <property type="entry name" value="UDP-Glycosyltransferase/glycogen phosphorylase"/>
    <property type="match status" value="1"/>
</dbReference>